<name>A0A3S9MV91_9FLAO</name>
<dbReference type="EMBL" id="CP034549">
    <property type="protein sequence ID" value="AZQ43088.1"/>
    <property type="molecule type" value="Genomic_DNA"/>
</dbReference>
<sequence length="268" mass="30708">MKNTRLLIGFLAIAMLIACKPNTENEETTENTTAETSIDMDRYPADLQEVFENHGGLEKWRSMQSLTYTMPKPSGDEVHTIDLTSRKTLIETDAYQLGFDGDSLWLQQDEQAFDPARAEFYYNLMFYFYAMPFVLADDGIQYEQVRALEKDGTLYPGTKISYADNVGNSPEDNYIIYYDPDTKKMAWLAYTVTYGQDTTSEKYSFIHYNKWQDVNGLWLPELLTWYQVEDGQPTVPAGEPRAFNNVDIDASAMGDDFYSKPENATTVN</sequence>
<keyword evidence="2" id="KW-1185">Reference proteome</keyword>
<dbReference type="Pfam" id="PF20113">
    <property type="entry name" value="DUF6503"/>
    <property type="match status" value="1"/>
</dbReference>
<dbReference type="OrthoDB" id="282859at2"/>
<dbReference type="AlphaFoldDB" id="A0A3S9MV91"/>
<dbReference type="RefSeq" id="WP_126445155.1">
    <property type="nucleotide sequence ID" value="NZ_CP034549.1"/>
</dbReference>
<gene>
    <name evidence="1" type="ORF">EJ995_02125</name>
</gene>
<dbReference type="PROSITE" id="PS51257">
    <property type="entry name" value="PROKAR_LIPOPROTEIN"/>
    <property type="match status" value="1"/>
</dbReference>
<dbReference type="Proteomes" id="UP000279600">
    <property type="component" value="Chromosome"/>
</dbReference>
<organism evidence="1 2">
    <name type="scientific">Nonlabens ponticola</name>
    <dbReference type="NCBI Taxonomy" id="2496866"/>
    <lineage>
        <taxon>Bacteria</taxon>
        <taxon>Pseudomonadati</taxon>
        <taxon>Bacteroidota</taxon>
        <taxon>Flavobacteriia</taxon>
        <taxon>Flavobacteriales</taxon>
        <taxon>Flavobacteriaceae</taxon>
        <taxon>Nonlabens</taxon>
    </lineage>
</organism>
<evidence type="ECO:0000313" key="2">
    <source>
        <dbReference type="Proteomes" id="UP000279600"/>
    </source>
</evidence>
<dbReference type="InterPro" id="IPR045444">
    <property type="entry name" value="DUF6503"/>
</dbReference>
<reference evidence="1 2" key="1">
    <citation type="submission" date="2018-12" db="EMBL/GenBank/DDBJ databases">
        <title>Complete genome of Nonlabens sp. MJ115.</title>
        <authorList>
            <person name="Choi H.S."/>
            <person name="Jung J."/>
        </authorList>
    </citation>
    <scope>NUCLEOTIDE SEQUENCE [LARGE SCALE GENOMIC DNA]</scope>
    <source>
        <strain evidence="1 2">MJ115</strain>
    </source>
</reference>
<accession>A0A3S9MV91</accession>
<dbReference type="KEGG" id="noj:EJ995_02125"/>
<evidence type="ECO:0000313" key="1">
    <source>
        <dbReference type="EMBL" id="AZQ43088.1"/>
    </source>
</evidence>
<protein>
    <submittedName>
        <fullName evidence="1">Threonine synthase</fullName>
    </submittedName>
</protein>
<proteinExistence type="predicted"/>